<evidence type="ECO:0000256" key="5">
    <source>
        <dbReference type="ARBA" id="ARBA00023002"/>
    </source>
</evidence>
<dbReference type="AlphaFoldDB" id="A0A8J6CPS9"/>
<dbReference type="PRINTS" id="PR00385">
    <property type="entry name" value="P450"/>
</dbReference>
<comment type="caution">
    <text evidence="11">The sequence shown here is derived from an EMBL/GenBank/DDBJ whole genome shotgun (WGS) entry which is preliminary data.</text>
</comment>
<dbReference type="PRINTS" id="PR00463">
    <property type="entry name" value="EP450I"/>
</dbReference>
<dbReference type="PROSITE" id="PS00086">
    <property type="entry name" value="CYTOCHROME_P450"/>
    <property type="match status" value="1"/>
</dbReference>
<evidence type="ECO:0000256" key="1">
    <source>
        <dbReference type="ARBA" id="ARBA00001971"/>
    </source>
</evidence>
<keyword evidence="5 9" id="KW-0560">Oxidoreductase</keyword>
<comment type="similarity">
    <text evidence="2 9">Belongs to the cytochrome P450 family.</text>
</comment>
<dbReference type="SUPFAM" id="SSF48264">
    <property type="entry name" value="Cytochrome P450"/>
    <property type="match status" value="1"/>
</dbReference>
<keyword evidence="12" id="KW-1185">Reference proteome</keyword>
<dbReference type="EMBL" id="JAHUZN010000009">
    <property type="protein sequence ID" value="KAG8482887.1"/>
    <property type="molecule type" value="Genomic_DNA"/>
</dbReference>
<evidence type="ECO:0000256" key="3">
    <source>
        <dbReference type="ARBA" id="ARBA00022617"/>
    </source>
</evidence>
<dbReference type="PANTHER" id="PTHR24296">
    <property type="entry name" value="CYTOCHROME P450"/>
    <property type="match status" value="1"/>
</dbReference>
<protein>
    <recommendedName>
        <fullName evidence="13">Alkane hydroxylase MAH1-like</fullName>
    </recommendedName>
</protein>
<organism evidence="11 12">
    <name type="scientific">Gossypium anomalum</name>
    <dbReference type="NCBI Taxonomy" id="47600"/>
    <lineage>
        <taxon>Eukaryota</taxon>
        <taxon>Viridiplantae</taxon>
        <taxon>Streptophyta</taxon>
        <taxon>Embryophyta</taxon>
        <taxon>Tracheophyta</taxon>
        <taxon>Spermatophyta</taxon>
        <taxon>Magnoliopsida</taxon>
        <taxon>eudicotyledons</taxon>
        <taxon>Gunneridae</taxon>
        <taxon>Pentapetalae</taxon>
        <taxon>rosids</taxon>
        <taxon>malvids</taxon>
        <taxon>Malvales</taxon>
        <taxon>Malvaceae</taxon>
        <taxon>Malvoideae</taxon>
        <taxon>Gossypium</taxon>
    </lineage>
</organism>
<evidence type="ECO:0008006" key="13">
    <source>
        <dbReference type="Google" id="ProtNLM"/>
    </source>
</evidence>
<evidence type="ECO:0000256" key="9">
    <source>
        <dbReference type="RuleBase" id="RU000461"/>
    </source>
</evidence>
<evidence type="ECO:0000256" key="6">
    <source>
        <dbReference type="ARBA" id="ARBA00023004"/>
    </source>
</evidence>
<reference evidence="11 12" key="1">
    <citation type="journal article" date="2021" name="bioRxiv">
        <title>The Gossypium anomalum genome as a resource for cotton improvement and evolutionary analysis of hybrid incompatibility.</title>
        <authorList>
            <person name="Grover C.E."/>
            <person name="Yuan D."/>
            <person name="Arick M.A."/>
            <person name="Miller E.R."/>
            <person name="Hu G."/>
            <person name="Peterson D.G."/>
            <person name="Wendel J.F."/>
            <person name="Udall J.A."/>
        </authorList>
    </citation>
    <scope>NUCLEOTIDE SEQUENCE [LARGE SCALE GENOMIC DNA]</scope>
    <source>
        <strain evidence="11">JFW-Udall</strain>
        <tissue evidence="11">Leaf</tissue>
    </source>
</reference>
<feature type="transmembrane region" description="Helical" evidence="10">
    <location>
        <begin position="6"/>
        <end position="24"/>
    </location>
</feature>
<dbReference type="GO" id="GO:0006629">
    <property type="term" value="P:lipid metabolic process"/>
    <property type="evidence" value="ECO:0007669"/>
    <property type="project" value="UniProtKB-ARBA"/>
</dbReference>
<dbReference type="Gene3D" id="1.10.630.10">
    <property type="entry name" value="Cytochrome P450"/>
    <property type="match status" value="1"/>
</dbReference>
<dbReference type="OrthoDB" id="1470350at2759"/>
<gene>
    <name evidence="11" type="ORF">CXB51_024249</name>
</gene>
<evidence type="ECO:0000256" key="2">
    <source>
        <dbReference type="ARBA" id="ARBA00010617"/>
    </source>
</evidence>
<keyword evidence="7 9" id="KW-0503">Monooxygenase</keyword>
<dbReference type="GO" id="GO:0004497">
    <property type="term" value="F:monooxygenase activity"/>
    <property type="evidence" value="ECO:0007669"/>
    <property type="project" value="UniProtKB-KW"/>
</dbReference>
<dbReference type="InterPro" id="IPR002401">
    <property type="entry name" value="Cyt_P450_E_grp-I"/>
</dbReference>
<dbReference type="InterPro" id="IPR017972">
    <property type="entry name" value="Cyt_P450_CS"/>
</dbReference>
<dbReference type="Pfam" id="PF00067">
    <property type="entry name" value="p450"/>
    <property type="match status" value="1"/>
</dbReference>
<dbReference type="InterPro" id="IPR036396">
    <property type="entry name" value="Cyt_P450_sf"/>
</dbReference>
<dbReference type="GO" id="GO:0005506">
    <property type="term" value="F:iron ion binding"/>
    <property type="evidence" value="ECO:0007669"/>
    <property type="project" value="InterPro"/>
</dbReference>
<evidence type="ECO:0000256" key="4">
    <source>
        <dbReference type="ARBA" id="ARBA00022723"/>
    </source>
</evidence>
<accession>A0A8J6CPS9</accession>
<feature type="binding site" description="axial binding residue" evidence="8">
    <location>
        <position position="449"/>
    </location>
    <ligand>
        <name>heme</name>
        <dbReference type="ChEBI" id="CHEBI:30413"/>
    </ligand>
    <ligandPart>
        <name>Fe</name>
        <dbReference type="ChEBI" id="CHEBI:18248"/>
    </ligandPart>
</feature>
<dbReference type="Proteomes" id="UP000701853">
    <property type="component" value="Chromosome 9"/>
</dbReference>
<evidence type="ECO:0000256" key="7">
    <source>
        <dbReference type="ARBA" id="ARBA00023033"/>
    </source>
</evidence>
<evidence type="ECO:0000313" key="12">
    <source>
        <dbReference type="Proteomes" id="UP000701853"/>
    </source>
</evidence>
<dbReference type="GO" id="GO:0016705">
    <property type="term" value="F:oxidoreductase activity, acting on paired donors, with incorporation or reduction of molecular oxygen"/>
    <property type="evidence" value="ECO:0007669"/>
    <property type="project" value="InterPro"/>
</dbReference>
<name>A0A8J6CPS9_9ROSI</name>
<keyword evidence="10" id="KW-0812">Transmembrane</keyword>
<keyword evidence="10" id="KW-1133">Transmembrane helix</keyword>
<evidence type="ECO:0000256" key="10">
    <source>
        <dbReference type="SAM" id="Phobius"/>
    </source>
</evidence>
<keyword evidence="6 8" id="KW-0408">Iron</keyword>
<evidence type="ECO:0000256" key="8">
    <source>
        <dbReference type="PIRSR" id="PIRSR602401-1"/>
    </source>
</evidence>
<keyword evidence="3 8" id="KW-0349">Heme</keyword>
<keyword evidence="4 8" id="KW-0479">Metal-binding</keyword>
<comment type="cofactor">
    <cofactor evidence="1 8">
        <name>heme</name>
        <dbReference type="ChEBI" id="CHEBI:30413"/>
    </cofactor>
</comment>
<proteinExistence type="inferred from homology"/>
<evidence type="ECO:0000313" key="11">
    <source>
        <dbReference type="EMBL" id="KAG8482887.1"/>
    </source>
</evidence>
<dbReference type="InterPro" id="IPR001128">
    <property type="entry name" value="Cyt_P450"/>
</dbReference>
<dbReference type="GO" id="GO:0020037">
    <property type="term" value="F:heme binding"/>
    <property type="evidence" value="ECO:0007669"/>
    <property type="project" value="InterPro"/>
</dbReference>
<keyword evidence="10" id="KW-0472">Membrane</keyword>
<dbReference type="CDD" id="cd11064">
    <property type="entry name" value="CYP86A"/>
    <property type="match status" value="1"/>
</dbReference>
<sequence>MALQSFLLVFFLALISFLFLYRLMRNKNGCPKSSPGIVELLLNVHRFHDWCTETLESCKGTFFLEGPWFAKMNWVMTCDPANAHYVMSSNFDNFPKGPEFKQMFDALGDGIFNSDMDLWKNQRTAAQGFMRHHLFHQFLLRTTRDKVEMGLMPIIDHAAKHGLVINLEDIFQRFTFDSACILVTGYDPSCLSLELPQVLFSKAVDDIEQAIFYRDVRPRSFIKLQKWLNIGQEGKHKKACKVLDDVLAEYICQKRKEVSKLNQELVSVDGVDLLTSYITEKESTGLKCDDKFLRDTALNMIIAATDTTSTALTWFTWLVSKHPIVENKIIEELESKIPIGETKRRRLFNVDKVKNLVYLHGALCEALRLYPPVPFNHKEPVKPDMLPSGQAVHPKTKILFSVYSMGRMKSIWGEDCYEFKPERWINERGEIKHEPSYKFLSFGAGPRICLGKETSFIQMKVVASALIYNYRIHAMEETPVIPAVSVVLRTEKGLMTRISKRWE</sequence>